<comment type="caution">
    <text evidence="2">The sequence shown here is derived from an EMBL/GenBank/DDBJ whole genome shotgun (WGS) entry which is preliminary data.</text>
</comment>
<dbReference type="AlphaFoldDB" id="A0A9N8EU53"/>
<accession>A0A9N8EU53</accession>
<organism evidence="2 3">
    <name type="scientific">Seminavis robusta</name>
    <dbReference type="NCBI Taxonomy" id="568900"/>
    <lineage>
        <taxon>Eukaryota</taxon>
        <taxon>Sar</taxon>
        <taxon>Stramenopiles</taxon>
        <taxon>Ochrophyta</taxon>
        <taxon>Bacillariophyta</taxon>
        <taxon>Bacillariophyceae</taxon>
        <taxon>Bacillariophycidae</taxon>
        <taxon>Naviculales</taxon>
        <taxon>Naviculaceae</taxon>
        <taxon>Seminavis</taxon>
    </lineage>
</organism>
<protein>
    <submittedName>
        <fullName evidence="2">Uncharacterized protein</fullName>
    </submittedName>
</protein>
<dbReference type="Proteomes" id="UP001153069">
    <property type="component" value="Unassembled WGS sequence"/>
</dbReference>
<sequence>MSSTAKKEKWRNGEAKRILRMHILAGSINEGTDLDDLHGRHPEYLKWPIAQFKRNTKALLKSCKDKPNKALEKWGKSEAKALLKNDILDGTVTQESDAREVHNSRIEYKQYPFDNFKTNMGNLIELVHKEYDRMRTDCEAYGHDMAIVADLHSNNPPIPTPWHKSAAKKLLEKDIEEDKHLLPNGDKLMPIVLYKSRVEYREFKLKKFRGHLYQYLDKREKAKNAHRYNKKKTRGKAPATIVHNAPTRTNNES</sequence>
<name>A0A9N8EU53_9STRA</name>
<evidence type="ECO:0000256" key="1">
    <source>
        <dbReference type="SAM" id="MobiDB-lite"/>
    </source>
</evidence>
<gene>
    <name evidence="2" type="ORF">SEMRO_1697_G291880.1</name>
</gene>
<feature type="region of interest" description="Disordered" evidence="1">
    <location>
        <begin position="223"/>
        <end position="253"/>
    </location>
</feature>
<reference evidence="2" key="1">
    <citation type="submission" date="2020-06" db="EMBL/GenBank/DDBJ databases">
        <authorList>
            <consortium name="Plant Systems Biology data submission"/>
        </authorList>
    </citation>
    <scope>NUCLEOTIDE SEQUENCE</scope>
    <source>
        <strain evidence="2">D6</strain>
    </source>
</reference>
<evidence type="ECO:0000313" key="3">
    <source>
        <dbReference type="Proteomes" id="UP001153069"/>
    </source>
</evidence>
<proteinExistence type="predicted"/>
<evidence type="ECO:0000313" key="2">
    <source>
        <dbReference type="EMBL" id="CAB9525586.1"/>
    </source>
</evidence>
<keyword evidence="3" id="KW-1185">Reference proteome</keyword>
<dbReference type="EMBL" id="CAICTM010001695">
    <property type="protein sequence ID" value="CAB9525586.1"/>
    <property type="molecule type" value="Genomic_DNA"/>
</dbReference>
<feature type="compositionally biased region" description="Basic residues" evidence="1">
    <location>
        <begin position="224"/>
        <end position="235"/>
    </location>
</feature>